<proteinExistence type="predicted"/>
<dbReference type="AlphaFoldDB" id="A0A3M0KRJ6"/>
<feature type="domain" description="Reverse transcriptase" evidence="1">
    <location>
        <begin position="56"/>
        <end position="163"/>
    </location>
</feature>
<reference evidence="2 3" key="1">
    <citation type="submission" date="2018-07" db="EMBL/GenBank/DDBJ databases">
        <title>A high quality draft genome assembly of the barn swallow (H. rustica rustica).</title>
        <authorList>
            <person name="Formenti G."/>
            <person name="Chiara M."/>
            <person name="Poveda L."/>
            <person name="Francoijs K.-J."/>
            <person name="Bonisoli-Alquati A."/>
            <person name="Canova L."/>
            <person name="Gianfranceschi L."/>
            <person name="Horner D.S."/>
            <person name="Saino N."/>
        </authorList>
    </citation>
    <scope>NUCLEOTIDE SEQUENCE [LARGE SCALE GENOMIC DNA]</scope>
    <source>
        <strain evidence="2">Chelidonia</strain>
        <tissue evidence="2">Blood</tissue>
    </source>
</reference>
<dbReference type="Pfam" id="PF00078">
    <property type="entry name" value="RVT_1"/>
    <property type="match status" value="1"/>
</dbReference>
<dbReference type="PANTHER" id="PTHR33332">
    <property type="entry name" value="REVERSE TRANSCRIPTASE DOMAIN-CONTAINING PROTEIN"/>
    <property type="match status" value="1"/>
</dbReference>
<dbReference type="EMBL" id="QRBI01000106">
    <property type="protein sequence ID" value="RMC13400.1"/>
    <property type="molecule type" value="Genomic_DNA"/>
</dbReference>
<keyword evidence="3" id="KW-1185">Reference proteome</keyword>
<evidence type="ECO:0000313" key="3">
    <source>
        <dbReference type="Proteomes" id="UP000269221"/>
    </source>
</evidence>
<comment type="caution">
    <text evidence="2">The sequence shown here is derived from an EMBL/GenBank/DDBJ whole genome shotgun (WGS) entry which is preliminary data.</text>
</comment>
<protein>
    <recommendedName>
        <fullName evidence="1">Reverse transcriptase domain-containing protein</fullName>
    </recommendedName>
</protein>
<dbReference type="Proteomes" id="UP000269221">
    <property type="component" value="Unassembled WGS sequence"/>
</dbReference>
<dbReference type="InterPro" id="IPR000477">
    <property type="entry name" value="RT_dom"/>
</dbReference>
<accession>A0A3M0KRJ6</accession>
<evidence type="ECO:0000259" key="1">
    <source>
        <dbReference type="Pfam" id="PF00078"/>
    </source>
</evidence>
<dbReference type="OrthoDB" id="416454at2759"/>
<name>A0A3M0KRJ6_HIRRU</name>
<evidence type="ECO:0000313" key="2">
    <source>
        <dbReference type="EMBL" id="RMC13400.1"/>
    </source>
</evidence>
<gene>
    <name evidence="2" type="ORF">DUI87_10937</name>
</gene>
<organism evidence="2 3">
    <name type="scientific">Hirundo rustica rustica</name>
    <dbReference type="NCBI Taxonomy" id="333673"/>
    <lineage>
        <taxon>Eukaryota</taxon>
        <taxon>Metazoa</taxon>
        <taxon>Chordata</taxon>
        <taxon>Craniata</taxon>
        <taxon>Vertebrata</taxon>
        <taxon>Euteleostomi</taxon>
        <taxon>Archelosauria</taxon>
        <taxon>Archosauria</taxon>
        <taxon>Dinosauria</taxon>
        <taxon>Saurischia</taxon>
        <taxon>Theropoda</taxon>
        <taxon>Coelurosauria</taxon>
        <taxon>Aves</taxon>
        <taxon>Neognathae</taxon>
        <taxon>Neoaves</taxon>
        <taxon>Telluraves</taxon>
        <taxon>Australaves</taxon>
        <taxon>Passeriformes</taxon>
        <taxon>Sylvioidea</taxon>
        <taxon>Hirundinidae</taxon>
        <taxon>Hirundo</taxon>
    </lineage>
</organism>
<sequence>MVLRGYQMLSFVPDWPINNCFNKSNPYLPILSLLTRAVSTDWKLADVTSSYKVDQKEYTEKYRSVSVALMLGKVMEKIILRAITQQIQANQGMRPSQHGFRKVNLTNLIFCNQVACLVDKGKATDVVFLGISKAFDTLSQRIVLKKLTTYGLDGWTACYIKAGWLGPESGGQWSQILFADGQ</sequence>